<proteinExistence type="predicted"/>
<dbReference type="eggNOG" id="COG1808">
    <property type="taxonomic scope" value="Bacteria"/>
</dbReference>
<name>B4W248_9CYAN</name>
<evidence type="ECO:0000313" key="1">
    <source>
        <dbReference type="EMBL" id="EDX71739.1"/>
    </source>
</evidence>
<dbReference type="AlphaFoldDB" id="B4W248"/>
<dbReference type="RefSeq" id="WP_006105448.1">
    <property type="nucleotide sequence ID" value="NZ_DS989870.1"/>
</dbReference>
<accession>B4W248</accession>
<dbReference type="EMBL" id="DS989870">
    <property type="protein sequence ID" value="EDX71739.1"/>
    <property type="molecule type" value="Genomic_DNA"/>
</dbReference>
<dbReference type="OrthoDB" id="9799090at2"/>
<gene>
    <name evidence="1" type="ORF">MC7420_2405</name>
</gene>
<sequence>MRQLLIQVPRGQGDKVLDMAKAHQGTNLARFEASDTEGKLDFVITYWTLDKRKRVRPQC</sequence>
<dbReference type="HOGENOM" id="CLU_2952444_0_0_3"/>
<evidence type="ECO:0008006" key="3">
    <source>
        <dbReference type="Google" id="ProtNLM"/>
    </source>
</evidence>
<dbReference type="Proteomes" id="UP000003835">
    <property type="component" value="Unassembled WGS sequence"/>
</dbReference>
<keyword evidence="2" id="KW-1185">Reference proteome</keyword>
<organism evidence="1 2">
    <name type="scientific">Coleofasciculus chthonoplastes PCC 7420</name>
    <dbReference type="NCBI Taxonomy" id="118168"/>
    <lineage>
        <taxon>Bacteria</taxon>
        <taxon>Bacillati</taxon>
        <taxon>Cyanobacteriota</taxon>
        <taxon>Cyanophyceae</taxon>
        <taxon>Coleofasciculales</taxon>
        <taxon>Coleofasciculaceae</taxon>
        <taxon>Coleofasciculus</taxon>
    </lineage>
</organism>
<protein>
    <recommendedName>
        <fullName evidence="3">ACT domain-containing protein</fullName>
    </recommendedName>
</protein>
<evidence type="ECO:0000313" key="2">
    <source>
        <dbReference type="Proteomes" id="UP000003835"/>
    </source>
</evidence>
<reference evidence="1 2" key="1">
    <citation type="submission" date="2008-07" db="EMBL/GenBank/DDBJ databases">
        <authorList>
            <person name="Tandeau de Marsac N."/>
            <person name="Ferriera S."/>
            <person name="Johnson J."/>
            <person name="Kravitz S."/>
            <person name="Beeson K."/>
            <person name="Sutton G."/>
            <person name="Rogers Y.-H."/>
            <person name="Friedman R."/>
            <person name="Frazier M."/>
            <person name="Venter J.C."/>
        </authorList>
    </citation>
    <scope>NUCLEOTIDE SEQUENCE [LARGE SCALE GENOMIC DNA]</scope>
    <source>
        <strain evidence="1 2">PCC 7420</strain>
    </source>
</reference>